<dbReference type="SUPFAM" id="SSF141868">
    <property type="entry name" value="EAL domain-like"/>
    <property type="match status" value="1"/>
</dbReference>
<dbReference type="HOGENOM" id="CLU_044951_2_0_6"/>
<dbReference type="PROSITE" id="PS51833">
    <property type="entry name" value="HDOD"/>
    <property type="match status" value="1"/>
</dbReference>
<dbReference type="PANTHER" id="PTHR33525:SF4">
    <property type="entry name" value="CYCLIC DI-GMP PHOSPHODIESTERASE CDGJ"/>
    <property type="match status" value="1"/>
</dbReference>
<organism evidence="1 2">
    <name type="scientific">Moritella viscosa</name>
    <dbReference type="NCBI Taxonomy" id="80854"/>
    <lineage>
        <taxon>Bacteria</taxon>
        <taxon>Pseudomonadati</taxon>
        <taxon>Pseudomonadota</taxon>
        <taxon>Gammaproteobacteria</taxon>
        <taxon>Alteromonadales</taxon>
        <taxon>Moritellaceae</taxon>
        <taxon>Moritella</taxon>
    </lineage>
</organism>
<dbReference type="InterPro" id="IPR001633">
    <property type="entry name" value="EAL_dom"/>
</dbReference>
<evidence type="ECO:0000313" key="1">
    <source>
        <dbReference type="EMBL" id="SGY88066.1"/>
    </source>
</evidence>
<dbReference type="InterPro" id="IPR013976">
    <property type="entry name" value="HDOD"/>
</dbReference>
<accession>A0A090IBQ6</accession>
<dbReference type="PANTHER" id="PTHR33525">
    <property type="match status" value="1"/>
</dbReference>
<dbReference type="Proteomes" id="UP000183794">
    <property type="component" value="Unassembled WGS sequence"/>
</dbReference>
<dbReference type="PIRSF" id="PIRSF003180">
    <property type="entry name" value="DiGMPpdiest_YuxH"/>
    <property type="match status" value="1"/>
</dbReference>
<dbReference type="SMART" id="SM00052">
    <property type="entry name" value="EAL"/>
    <property type="match status" value="1"/>
</dbReference>
<dbReference type="Gene3D" id="1.10.3210.10">
    <property type="entry name" value="Hypothetical protein af1432"/>
    <property type="match status" value="1"/>
</dbReference>
<protein>
    <submittedName>
        <fullName evidence="1">Sensory box/GGDEF family protein</fullName>
    </submittedName>
</protein>
<dbReference type="Pfam" id="PF08668">
    <property type="entry name" value="HDOD"/>
    <property type="match status" value="1"/>
</dbReference>
<evidence type="ECO:0000313" key="2">
    <source>
        <dbReference type="Proteomes" id="UP000183794"/>
    </source>
</evidence>
<reference evidence="1 2" key="1">
    <citation type="submission" date="2016-11" db="EMBL/GenBank/DDBJ databases">
        <authorList>
            <person name="Jaros S."/>
            <person name="Januszkiewicz K."/>
            <person name="Wedrychowicz H."/>
        </authorList>
    </citation>
    <scope>NUCLEOTIDE SEQUENCE [LARGE SCALE GENOMIC DNA]</scope>
    <source>
        <strain evidence="1">NVI 5450</strain>
    </source>
</reference>
<dbReference type="PROSITE" id="PS50883">
    <property type="entry name" value="EAL"/>
    <property type="match status" value="1"/>
</dbReference>
<dbReference type="AlphaFoldDB" id="A0A090IBQ6"/>
<sequence length="400" mass="45855">MYSYVARQPILDTDKNTIGYELLFRDGPKNSFPDIDAEQATSRLLSDQFMNSCYNTTGNKLAFINFPYSSLISLIPTLLSKDKLIIEILEDCEPTDELFQAVIIFHQKGYKMALDDFIPDSRWNRFLPYIDFIKFDIQLFPLSEAKSFIHNNLHHKIKFLAEKVETYEEFQQAKQIGFDYFQGYFFSKPEMLQQRVIEPSELVTLQLCSEISTPELDYDAIEKLIASDVTLSYKLLKYVNASSVISKAITSFKHALIYLGQDKLRRFISLMTAAHANQHKPQSLYVLSIQRARICEQLVIKGAFKVEPNQAFLMGMFSLLDALLDKPLSQLLTNLPLSEELKLALNEGKGELGHLLNAVKAYENADWEQVNNHCNVLGISEELFASQYAESLQWGDDFTI</sequence>
<proteinExistence type="predicted"/>
<dbReference type="Gene3D" id="3.20.20.450">
    <property type="entry name" value="EAL domain"/>
    <property type="match status" value="1"/>
</dbReference>
<dbReference type="EMBL" id="FPLD01000032">
    <property type="protein sequence ID" value="SGY88066.1"/>
    <property type="molecule type" value="Genomic_DNA"/>
</dbReference>
<dbReference type="Pfam" id="PF00563">
    <property type="entry name" value="EAL"/>
    <property type="match status" value="1"/>
</dbReference>
<dbReference type="PATRIC" id="fig|80854.5.peg.1375"/>
<dbReference type="RefSeq" id="WP_170862824.1">
    <property type="nucleotide sequence ID" value="NZ_CAWRBC010000145.1"/>
</dbReference>
<dbReference type="SUPFAM" id="SSF109604">
    <property type="entry name" value="HD-domain/PDEase-like"/>
    <property type="match status" value="1"/>
</dbReference>
<name>A0A090IBQ6_9GAMM</name>
<dbReference type="InterPro" id="IPR014408">
    <property type="entry name" value="dGMP_Pdiesterase_EAL/HD-GYP"/>
</dbReference>
<gene>
    <name evidence="1" type="ORF">NVI5450_0827</name>
</gene>
<dbReference type="InterPro" id="IPR052340">
    <property type="entry name" value="RNase_Y/CdgJ"/>
</dbReference>
<dbReference type="InterPro" id="IPR035919">
    <property type="entry name" value="EAL_sf"/>
</dbReference>
<dbReference type="KEGG" id="mvs:MVIS_1297"/>